<feature type="transmembrane region" description="Helical" evidence="1">
    <location>
        <begin position="111"/>
        <end position="128"/>
    </location>
</feature>
<feature type="transmembrane region" description="Helical" evidence="1">
    <location>
        <begin position="12"/>
        <end position="29"/>
    </location>
</feature>
<feature type="transmembrane region" description="Helical" evidence="1">
    <location>
        <begin position="275"/>
        <end position="295"/>
    </location>
</feature>
<feature type="transmembrane region" description="Helical" evidence="1">
    <location>
        <begin position="307"/>
        <end position="328"/>
    </location>
</feature>
<evidence type="ECO:0000256" key="1">
    <source>
        <dbReference type="SAM" id="Phobius"/>
    </source>
</evidence>
<evidence type="ECO:0000313" key="4">
    <source>
        <dbReference type="Proteomes" id="UP001634007"/>
    </source>
</evidence>
<keyword evidence="1" id="KW-1133">Transmembrane helix</keyword>
<protein>
    <recommendedName>
        <fullName evidence="2">DUF4220 domain-containing protein</fullName>
    </recommendedName>
</protein>
<dbReference type="Proteomes" id="UP001634007">
    <property type="component" value="Unassembled WGS sequence"/>
</dbReference>
<dbReference type="PANTHER" id="PTHR31325">
    <property type="entry name" value="OS01G0798800 PROTEIN-RELATED"/>
    <property type="match status" value="1"/>
</dbReference>
<gene>
    <name evidence="3" type="ORF">ACJRO7_000229</name>
</gene>
<name>A0ABD3LSM2_EUCGL</name>
<feature type="transmembrane region" description="Helical" evidence="1">
    <location>
        <begin position="41"/>
        <end position="60"/>
    </location>
</feature>
<feature type="transmembrane region" description="Helical" evidence="1">
    <location>
        <begin position="134"/>
        <end position="151"/>
    </location>
</feature>
<dbReference type="AlphaFoldDB" id="A0ABD3LSM2"/>
<comment type="caution">
    <text evidence="3">The sequence shown here is derived from an EMBL/GenBank/DDBJ whole genome shotgun (WGS) entry which is preliminary data.</text>
</comment>
<accession>A0ABD3LSM2</accession>
<dbReference type="InterPro" id="IPR025315">
    <property type="entry name" value="DUF4220"/>
</dbReference>
<dbReference type="Pfam" id="PF13968">
    <property type="entry name" value="DUF4220"/>
    <property type="match status" value="1"/>
</dbReference>
<keyword evidence="4" id="KW-1185">Reference proteome</keyword>
<evidence type="ECO:0000313" key="3">
    <source>
        <dbReference type="EMBL" id="KAL3752796.1"/>
    </source>
</evidence>
<dbReference type="EMBL" id="JBJKBG010000001">
    <property type="protein sequence ID" value="KAL3752796.1"/>
    <property type="molecule type" value="Genomic_DNA"/>
</dbReference>
<proteinExistence type="predicted"/>
<feature type="transmembrane region" description="Helical" evidence="1">
    <location>
        <begin position="80"/>
        <end position="99"/>
    </location>
</feature>
<feature type="domain" description="DUF4220" evidence="2">
    <location>
        <begin position="43"/>
        <end position="399"/>
    </location>
</feature>
<organism evidence="3 4">
    <name type="scientific">Eucalyptus globulus</name>
    <name type="common">Tasmanian blue gum</name>
    <dbReference type="NCBI Taxonomy" id="34317"/>
    <lineage>
        <taxon>Eukaryota</taxon>
        <taxon>Viridiplantae</taxon>
        <taxon>Streptophyta</taxon>
        <taxon>Embryophyta</taxon>
        <taxon>Tracheophyta</taxon>
        <taxon>Spermatophyta</taxon>
        <taxon>Magnoliopsida</taxon>
        <taxon>eudicotyledons</taxon>
        <taxon>Gunneridae</taxon>
        <taxon>Pentapetalae</taxon>
        <taxon>rosids</taxon>
        <taxon>malvids</taxon>
        <taxon>Myrtales</taxon>
        <taxon>Myrtaceae</taxon>
        <taxon>Myrtoideae</taxon>
        <taxon>Eucalypteae</taxon>
        <taxon>Eucalyptus</taxon>
    </lineage>
</organism>
<keyword evidence="1" id="KW-0812">Transmembrane</keyword>
<evidence type="ECO:0000259" key="2">
    <source>
        <dbReference type="Pfam" id="PF13968"/>
    </source>
</evidence>
<keyword evidence="1" id="KW-0472">Membrane</keyword>
<reference evidence="3 4" key="1">
    <citation type="submission" date="2024-11" db="EMBL/GenBank/DDBJ databases">
        <title>Chromosome-level genome assembly of Eucalyptus globulus Labill. provides insights into its genome evolution.</title>
        <authorList>
            <person name="Li X."/>
        </authorList>
    </citation>
    <scope>NUCLEOTIDE SEQUENCE [LARGE SCALE GENOMIC DNA]</scope>
    <source>
        <strain evidence="3">CL2024</strain>
        <tissue evidence="3">Fresh tender leaves</tissue>
    </source>
</reference>
<sequence>MSFMYISDLWNIRSFVIVSLLLQIFLILYAPIRKQSRNDCLLWSAYLMANWVAPFAIGLISRNQGNSSAGAIEVEGALHAFWVSFLLLHFGCPDTMGAFSTDDSKLWGRYLASFIFQLGAAIYVFVKICPSDKSLVIPTILVLFAALIKNVERLWALYLTNIPRLREWALSKHTLSDVLVNKLVEELDVPRDGYSNEEETKLVESIVVKHAYCFFQIFKIFLVDLVFTHQQREISREYFCKVSAWDAMRIISVELQFMYEVLHTKLLAIHSKWSYIFRFIAFTNIVVAYVLFNRLKKNRLPELDVKITYALLLGGIALDVIALVMLVFSDWNVGRIKCCNTGSSKLDSFFHKLVSSPIDLKKPRFATCEVEPKADATNVFLDTPFIFRRWSESIYASNLFF</sequence>